<dbReference type="InterPro" id="IPR036388">
    <property type="entry name" value="WH-like_DNA-bd_sf"/>
</dbReference>
<proteinExistence type="inferred from homology"/>
<sequence>MEKLAKRALLVDFYGPLLTDKQRNVWDLHYQQDLSLTEIAEVENISRQAIHDLLKRTERILTEYEDKLGLVQRFWTEREKLLEVQSVLEELKEQDFSCQEAYERHLKIRMMIEDVFVKISAI</sequence>
<protein>
    <recommendedName>
        <fullName evidence="3">UPF0122 protein SAMN05443529_10158</fullName>
    </recommendedName>
</protein>
<evidence type="ECO:0000313" key="4">
    <source>
        <dbReference type="EMBL" id="SDG09155.1"/>
    </source>
</evidence>
<name>A0A1G7RET1_9FIRM</name>
<dbReference type="NCBIfam" id="NF045758">
    <property type="entry name" value="YlxM"/>
    <property type="match status" value="1"/>
</dbReference>
<gene>
    <name evidence="4" type="ORF">SAMN05443529_10158</name>
</gene>
<dbReference type="Pfam" id="PF04297">
    <property type="entry name" value="UPF0122"/>
    <property type="match status" value="1"/>
</dbReference>
<dbReference type="EMBL" id="FNCP01000001">
    <property type="protein sequence ID" value="SDG09155.1"/>
    <property type="molecule type" value="Genomic_DNA"/>
</dbReference>
<comment type="function">
    <text evidence="2 3">Might take part in the signal recognition particle (SRP) pathway. This is inferred from the conservation of its genetic proximity to ftsY/ffh. May be a regulatory protein.</text>
</comment>
<organism evidence="4 5">
    <name type="scientific">Desulfosporosinus hippei DSM 8344</name>
    <dbReference type="NCBI Taxonomy" id="1121419"/>
    <lineage>
        <taxon>Bacteria</taxon>
        <taxon>Bacillati</taxon>
        <taxon>Bacillota</taxon>
        <taxon>Clostridia</taxon>
        <taxon>Eubacteriales</taxon>
        <taxon>Desulfitobacteriaceae</taxon>
        <taxon>Desulfosporosinus</taxon>
    </lineage>
</organism>
<accession>A0A1G7RET1</accession>
<dbReference type="RefSeq" id="WP_014904480.1">
    <property type="nucleotide sequence ID" value="NZ_FNCP01000001.1"/>
</dbReference>
<evidence type="ECO:0000256" key="3">
    <source>
        <dbReference type="HAMAP-Rule" id="MF_00245"/>
    </source>
</evidence>
<dbReference type="SUPFAM" id="SSF88659">
    <property type="entry name" value="Sigma3 and sigma4 domains of RNA polymerase sigma factors"/>
    <property type="match status" value="1"/>
</dbReference>
<dbReference type="AlphaFoldDB" id="A0A1G7RET1"/>
<dbReference type="PANTHER" id="PTHR40083">
    <property type="entry name" value="UPF0122 PROTEIN CBO2450/CLC_2298"/>
    <property type="match status" value="1"/>
</dbReference>
<comment type="similarity">
    <text evidence="1 3">Belongs to the UPF0122 family.</text>
</comment>
<dbReference type="NCBIfam" id="NF001072">
    <property type="entry name" value="PRK00118.2-2"/>
    <property type="match status" value="1"/>
</dbReference>
<dbReference type="STRING" id="1121419.SAMN05443529_10158"/>
<dbReference type="Gene3D" id="1.10.10.10">
    <property type="entry name" value="Winged helix-like DNA-binding domain superfamily/Winged helix DNA-binding domain"/>
    <property type="match status" value="1"/>
</dbReference>
<keyword evidence="5" id="KW-1185">Reference proteome</keyword>
<evidence type="ECO:0000256" key="2">
    <source>
        <dbReference type="ARBA" id="ARBA00024764"/>
    </source>
</evidence>
<dbReference type="HAMAP" id="MF_00245">
    <property type="entry name" value="UPF0122"/>
    <property type="match status" value="1"/>
</dbReference>
<evidence type="ECO:0000313" key="5">
    <source>
        <dbReference type="Proteomes" id="UP000198656"/>
    </source>
</evidence>
<dbReference type="InterPro" id="IPR007394">
    <property type="entry name" value="UPF0122"/>
</dbReference>
<dbReference type="OrthoDB" id="6392at2"/>
<dbReference type="PANTHER" id="PTHR40083:SF1">
    <property type="entry name" value="UPF0122 PROTEIN YLXM"/>
    <property type="match status" value="1"/>
</dbReference>
<evidence type="ECO:0000256" key="1">
    <source>
        <dbReference type="ARBA" id="ARBA00008720"/>
    </source>
</evidence>
<dbReference type="InterPro" id="IPR054831">
    <property type="entry name" value="UPF0122_fam_protein"/>
</dbReference>
<dbReference type="InterPro" id="IPR013324">
    <property type="entry name" value="RNA_pol_sigma_r3/r4-like"/>
</dbReference>
<dbReference type="Proteomes" id="UP000198656">
    <property type="component" value="Unassembled WGS sequence"/>
</dbReference>
<reference evidence="5" key="1">
    <citation type="submission" date="2016-10" db="EMBL/GenBank/DDBJ databases">
        <authorList>
            <person name="Varghese N."/>
            <person name="Submissions S."/>
        </authorList>
    </citation>
    <scope>NUCLEOTIDE SEQUENCE [LARGE SCALE GENOMIC DNA]</scope>
    <source>
        <strain evidence="5">DSM 8344</strain>
    </source>
</reference>